<protein>
    <submittedName>
        <fullName evidence="5">Ankyrin repeat</fullName>
    </submittedName>
</protein>
<dbReference type="PROSITE" id="PS50088">
    <property type="entry name" value="ANK_REPEAT"/>
    <property type="match status" value="7"/>
</dbReference>
<feature type="repeat" description="ANK" evidence="3">
    <location>
        <begin position="1336"/>
        <end position="1368"/>
    </location>
</feature>
<dbReference type="InterPro" id="IPR002110">
    <property type="entry name" value="Ankyrin_rpt"/>
</dbReference>
<accession>A0A8H5Z6Z7</accession>
<evidence type="ECO:0000256" key="4">
    <source>
        <dbReference type="SAM" id="MobiDB-lite"/>
    </source>
</evidence>
<dbReference type="SUPFAM" id="SSF57850">
    <property type="entry name" value="RING/U-box"/>
    <property type="match status" value="1"/>
</dbReference>
<reference evidence="5 6" key="1">
    <citation type="submission" date="2020-05" db="EMBL/GenBank/DDBJ databases">
        <title>Identification and distribution of gene clusters putatively required for synthesis of sphingolipid metabolism inhibitors in phylogenetically diverse species of the filamentous fungus Fusarium.</title>
        <authorList>
            <person name="Kim H.-S."/>
            <person name="Busman M."/>
            <person name="Brown D.W."/>
            <person name="Divon H."/>
            <person name="Uhlig S."/>
            <person name="Proctor R.H."/>
        </authorList>
    </citation>
    <scope>NUCLEOTIDE SEQUENCE [LARGE SCALE GENOMIC DNA]</scope>
    <source>
        <strain evidence="5 6">NRRL 66235</strain>
    </source>
</reference>
<dbReference type="PANTHER" id="PTHR24123:SF33">
    <property type="entry name" value="PROTEIN HOS4"/>
    <property type="match status" value="1"/>
</dbReference>
<evidence type="ECO:0000256" key="1">
    <source>
        <dbReference type="ARBA" id="ARBA00022737"/>
    </source>
</evidence>
<feature type="region of interest" description="Disordered" evidence="4">
    <location>
        <begin position="1"/>
        <end position="28"/>
    </location>
</feature>
<dbReference type="SUPFAM" id="SSF48403">
    <property type="entry name" value="Ankyrin repeat"/>
    <property type="match status" value="3"/>
</dbReference>
<dbReference type="PANTHER" id="PTHR24123">
    <property type="entry name" value="ANKYRIN REPEAT-CONTAINING"/>
    <property type="match status" value="1"/>
</dbReference>
<dbReference type="OrthoDB" id="341259at2759"/>
<feature type="region of interest" description="Disordered" evidence="4">
    <location>
        <begin position="1798"/>
        <end position="1838"/>
    </location>
</feature>
<feature type="repeat" description="ANK" evidence="3">
    <location>
        <begin position="1442"/>
        <end position="1474"/>
    </location>
</feature>
<dbReference type="Pfam" id="PF00023">
    <property type="entry name" value="Ank"/>
    <property type="match status" value="1"/>
</dbReference>
<comment type="caution">
    <text evidence="5">The sequence shown here is derived from an EMBL/GenBank/DDBJ whole genome shotgun (WGS) entry which is preliminary data.</text>
</comment>
<dbReference type="Pfam" id="PF12796">
    <property type="entry name" value="Ank_2"/>
    <property type="match status" value="5"/>
</dbReference>
<keyword evidence="6" id="KW-1185">Reference proteome</keyword>
<dbReference type="Proteomes" id="UP000544331">
    <property type="component" value="Unassembled WGS sequence"/>
</dbReference>
<feature type="repeat" description="ANK" evidence="3">
    <location>
        <begin position="1475"/>
        <end position="1507"/>
    </location>
</feature>
<dbReference type="InterPro" id="IPR036770">
    <property type="entry name" value="Ankyrin_rpt-contain_sf"/>
</dbReference>
<gene>
    <name evidence="5" type="ORF">FMUND_1276</name>
</gene>
<dbReference type="EMBL" id="JAAOAN010000050">
    <property type="protein sequence ID" value="KAF5723955.1"/>
    <property type="molecule type" value="Genomic_DNA"/>
</dbReference>
<dbReference type="InterPro" id="IPR051165">
    <property type="entry name" value="Multifunctional_ANK_Repeat"/>
</dbReference>
<feature type="repeat" description="ANK" evidence="3">
    <location>
        <begin position="1093"/>
        <end position="1125"/>
    </location>
</feature>
<dbReference type="SMART" id="SM00248">
    <property type="entry name" value="ANK"/>
    <property type="match status" value="19"/>
</dbReference>
<evidence type="ECO:0000313" key="5">
    <source>
        <dbReference type="EMBL" id="KAF5723955.1"/>
    </source>
</evidence>
<dbReference type="CDD" id="cd02249">
    <property type="entry name" value="ZZ"/>
    <property type="match status" value="1"/>
</dbReference>
<feature type="repeat" description="ANK" evidence="3">
    <location>
        <begin position="1196"/>
        <end position="1228"/>
    </location>
</feature>
<evidence type="ECO:0000256" key="2">
    <source>
        <dbReference type="ARBA" id="ARBA00023043"/>
    </source>
</evidence>
<feature type="repeat" description="ANK" evidence="3">
    <location>
        <begin position="1028"/>
        <end position="1060"/>
    </location>
</feature>
<dbReference type="PROSITE" id="PS50297">
    <property type="entry name" value="ANK_REP_REGION"/>
    <property type="match status" value="7"/>
</dbReference>
<feature type="repeat" description="ANK" evidence="3">
    <location>
        <begin position="1588"/>
        <end position="1620"/>
    </location>
</feature>
<organism evidence="5 6">
    <name type="scientific">Fusarium mundagurra</name>
    <dbReference type="NCBI Taxonomy" id="1567541"/>
    <lineage>
        <taxon>Eukaryota</taxon>
        <taxon>Fungi</taxon>
        <taxon>Dikarya</taxon>
        <taxon>Ascomycota</taxon>
        <taxon>Pezizomycotina</taxon>
        <taxon>Sordariomycetes</taxon>
        <taxon>Hypocreomycetidae</taxon>
        <taxon>Hypocreales</taxon>
        <taxon>Nectriaceae</taxon>
        <taxon>Fusarium</taxon>
        <taxon>Fusarium fujikuroi species complex</taxon>
    </lineage>
</organism>
<evidence type="ECO:0000313" key="6">
    <source>
        <dbReference type="Proteomes" id="UP000544331"/>
    </source>
</evidence>
<dbReference type="Gene3D" id="1.25.40.20">
    <property type="entry name" value="Ankyrin repeat-containing domain"/>
    <property type="match status" value="3"/>
</dbReference>
<proteinExistence type="predicted"/>
<keyword evidence="1" id="KW-0677">Repeat</keyword>
<sequence length="1838" mass="206319">MDTSEDLRNGGPGSTSGAGDMSEKIASPLLVVNTTTPNDNIEQDGKEDDAVSIETTTDDLLGAGTETSPREHKLGLDINFPWGWSGSSYDDYDVITVHGIRDDYKTAWIDSKGNWFLKDTLFKDMSVREIDYSYENHEESTLFKPHGIRILAEKLIDEYAAVRTKLEETETERPVIWVCHDFGGTIVKEIFMGSPHRFESQDDLEDQLHKLIQLPGPEIKNKTIQKIKHLARQIESTNVRFLATKLFDRATIFSLFVQDPKASLAAKPADDKSIAADGLDYEGEDFSKAITPFSRNSHFVGHSFEAAGRWRWDEFGHMDFVRETVSTSFSDIAYALGAIGFPFKVGYRLIPVQKRLLSLAPPTRQLSIPFDPVLPQPPVLKWIHEQESYVSFEKTKSGFSYLLLHGDGNPLIDISNVSRLFYADLDSHVVSLDGRAAEKSVIYFEFDQNDSRYANLLSMLTYLVNVILIRFWREFEDFPYEEFHFLSETCSWTVEDLYHIYSQFRKVATGTRDLTVFISCFDQCPAEEQKWFMDRILYEQSKSIATYHLIISTSTREGLDYEDAPRGKHINLMECPLYSEPNVKFKKEIEAKLDELVATRPIYEESRPHIQELLEDCRSAPHLAHLVLSWLGSSFRGAPKQVIAAAVESLLPISAKSVSDVFFSSLEPRIKAKAEIAFDWIKHAAEPLSPEALIEALKIHMTDDKDIILEDLDKETEMAELIKAFSGIIMVENGDVKFSHPMFYQSIRLDEDTEQSTTRINSSMAAVCLRYFQLGNAQKTLTAFCSTRFEGSSMETPLDIVVTSHQRTTFAEYAVRFWPHHYKTSGQFKPKNLVYELFNSKLSRAAWEVPFWLLSNPFTRINRHYTSTLPVFAMLGLEDLVDETMNSEKSDPWLNENCWLSITEAIRSGEKGIAKKLLDQVDANEDELQTSLFWAAARDDEELLKALISKIPDFKAFSWPNAFMHRLTSTGQDTVLATVLSSGSDINSIGPYWGCPPALIAAWRNRVSTLALILRSEPKPDLTIEDNTGDNLLIAAVRLGNPEVVKLIVDAGADTKTGRKAHDLVRAAVRSGSHEVVRILVEAGAKLEMDADDEQSPLSLAAANGLVECVRVLLDHKADPDANSSYGTALYAAVEKEHLDVVRLLLEHDPKPSMDIAPPDKDSLFIRAICTENIELVSLLIKHGAKIDYVDPIGSFNKSPLSRAVREGNLDMVKLLIDNGADINYSEGGTDPPMFASLYYNQDEIAKYLLQIEGVDLTWKGPEGMGTLHGAFNSPKLLPDLLKKNPPMNGMSIWGTELHMAARDDELESVEILLKNEPKPDLEATMGDDAVNTFEVGYTPLQVACHHRAFRSVKALLEAGADLHVLTNDKEDVIDIVLGGEGNLDNVEKLVKLLLSEPYNLPLERVDYQSRTRLHHINETTSIAVFRLFAESKPNLDARDCNGYTPLGVAISKSNKDIAKYLIEQGATVNTFSPNYGSILHLATSAGSLDLVKLLLEAGADPDLVDLEYGESLLYTALGIQDEAKLKQMVRYLVDEAKVPIDKLGGKLGYPILRAAYRTSYRNGPFAGHPLLRYLIRRNIRLDVSDNQGRQAVHFACKSLFADSLKALVSAGADIHSADKFGRKPIHFAASSPYESCLQYLLETLEKTDIDVKDNDQWTPLMWAARSGLVEMLVERGADIWARSQSSEQRTDWSPLKLARFASRPRFVTNNLVPKELTRTKEDGSREDWDEYFHKSKAGDRKLEECDSCLVIITGLRWDCIECIDTISLCFKCVPHKAYLHNPEHSFRDIPPLYQPESVAGSVRSNSPQDVAPPQEEYANSDGSSGIDLQNLELDLEE</sequence>
<keyword evidence="2 3" id="KW-0040">ANK repeat</keyword>
<evidence type="ECO:0000256" key="3">
    <source>
        <dbReference type="PROSITE-ProRule" id="PRU00023"/>
    </source>
</evidence>
<name>A0A8H5Z6Z7_9HYPO</name>